<sequence>MKVLKNPYKNEPYGAGSKVALFLANKGINVPLNSS</sequence>
<name>I6UXL6_9EURY</name>
<organism evidence="2">
    <name type="scientific">Pyrococcus furiosus COM1</name>
    <dbReference type="NCBI Taxonomy" id="1185654"/>
    <lineage>
        <taxon>Archaea</taxon>
        <taxon>Methanobacteriati</taxon>
        <taxon>Methanobacteriota</taxon>
        <taxon>Thermococci</taxon>
        <taxon>Thermococcales</taxon>
        <taxon>Thermococcaceae</taxon>
        <taxon>Pyrococcus</taxon>
    </lineage>
</organism>
<reference evidence="1 2" key="1">
    <citation type="journal article" date="2012" name="J. Bacteriol.">
        <title>Genome Sequencing of a Genetically-Tractable Pyrococcus furiosus Strain Reveals a Highly Dynamic Genome.</title>
        <authorList>
            <person name="Bridger S.L."/>
            <person name="Lancaster W.A."/>
            <person name="Poole F.L.II."/>
            <person name="Schut G.J."/>
            <person name="Adams M.W."/>
        </authorList>
    </citation>
    <scope>NUCLEOTIDE SEQUENCE [LARGE SCALE GENOMIC DNA]</scope>
    <source>
        <strain evidence="1 2">COM1</strain>
    </source>
</reference>
<evidence type="ECO:0000313" key="2">
    <source>
        <dbReference type="Proteomes" id="UP000006216"/>
    </source>
</evidence>
<protein>
    <submittedName>
        <fullName evidence="1">Uncharacterized protein</fullName>
    </submittedName>
</protein>
<gene>
    <name evidence="1" type="ORF">PFC_01895</name>
</gene>
<dbReference type="KEGG" id="pfi:PFC_01895"/>
<accession>I6UXL6</accession>
<dbReference type="EMBL" id="CP003685">
    <property type="protein sequence ID" value="AFN03350.1"/>
    <property type="molecule type" value="Genomic_DNA"/>
</dbReference>
<evidence type="ECO:0000313" key="1">
    <source>
        <dbReference type="EMBL" id="AFN03350.1"/>
    </source>
</evidence>
<dbReference type="HOGENOM" id="CLU_3362619_0_0_2"/>
<dbReference type="Proteomes" id="UP000006216">
    <property type="component" value="Chromosome"/>
</dbReference>
<dbReference type="AlphaFoldDB" id="I6UXL6"/>
<proteinExistence type="predicted"/>